<feature type="transmembrane region" description="Helical" evidence="1">
    <location>
        <begin position="547"/>
        <end position="563"/>
    </location>
</feature>
<evidence type="ECO:0000313" key="3">
    <source>
        <dbReference type="EMBL" id="MFC5712997.1"/>
    </source>
</evidence>
<feature type="transmembrane region" description="Helical" evidence="1">
    <location>
        <begin position="386"/>
        <end position="402"/>
    </location>
</feature>
<feature type="transmembrane region" description="Helical" evidence="1">
    <location>
        <begin position="361"/>
        <end position="380"/>
    </location>
</feature>
<dbReference type="RefSeq" id="WP_385940369.1">
    <property type="nucleotide sequence ID" value="NZ_JBHSOZ010000003.1"/>
</dbReference>
<feature type="domain" description="TRAP C4-dicarboxylate transport system permease DctM subunit" evidence="2">
    <location>
        <begin position="135"/>
        <end position="574"/>
    </location>
</feature>
<feature type="transmembrane region" description="Helical" evidence="1">
    <location>
        <begin position="148"/>
        <end position="169"/>
    </location>
</feature>
<dbReference type="InterPro" id="IPR010656">
    <property type="entry name" value="DctM"/>
</dbReference>
<dbReference type="Pfam" id="PF06808">
    <property type="entry name" value="DctM"/>
    <property type="match status" value="1"/>
</dbReference>
<feature type="transmembrane region" description="Helical" evidence="1">
    <location>
        <begin position="95"/>
        <end position="115"/>
    </location>
</feature>
<feature type="transmembrane region" description="Helical" evidence="1">
    <location>
        <begin position="65"/>
        <end position="83"/>
    </location>
</feature>
<keyword evidence="1" id="KW-1133">Transmembrane helix</keyword>
<keyword evidence="4" id="KW-1185">Reference proteome</keyword>
<keyword evidence="1" id="KW-0472">Membrane</keyword>
<gene>
    <name evidence="3" type="ORF">ACFPU1_09395</name>
</gene>
<accession>A0ABW0YNG2</accession>
<comment type="caution">
    <text evidence="3">The sequence shown here is derived from an EMBL/GenBank/DDBJ whole genome shotgun (WGS) entry which is preliminary data.</text>
</comment>
<dbReference type="NCBIfam" id="TIGR02123">
    <property type="entry name" value="TRAP_fused"/>
    <property type="match status" value="1"/>
</dbReference>
<dbReference type="PANTHER" id="PTHR43849:SF2">
    <property type="entry name" value="BLL3936 PROTEIN"/>
    <property type="match status" value="1"/>
</dbReference>
<proteinExistence type="predicted"/>
<dbReference type="Proteomes" id="UP001596142">
    <property type="component" value="Unassembled WGS sequence"/>
</dbReference>
<dbReference type="EMBL" id="JBHSOZ010000003">
    <property type="protein sequence ID" value="MFC5712997.1"/>
    <property type="molecule type" value="Genomic_DNA"/>
</dbReference>
<dbReference type="InterPro" id="IPR011853">
    <property type="entry name" value="TRAP_DctM-Dct_fused"/>
</dbReference>
<sequence>MKTNETEKIDLRVDEEERSNLEEVLDQENGWSRAYRTWRLFLSAICIGLAFYILYSAAFGGMPAWQHRAVFTSLALFLCFSFVPYKKGRNRLHPVFDLVPLLLSAALVAFTFLAYPEVSMRGGNVLPMDIAAGTLMMALIIEGVRRTVGIAMASLTLFFIIYVFAGPYFPGLAGHPGYSFNRLIDTMFISTNGIFSDPIYIASTVLILFLLFASILLRTGAGQFFIDFAFSLTGRLRGGPALASVLSSGMMGTITGNGVANATMTGPFTIPLMRKVGYSRNFSGGVEAVASQGGQIMPPIMGAAAFIMAEYTGIPFIQIAAYALIPALLYFFMASLMIYLQARKQGLEGLPKTQLPNFWEVIFKRGYLMLPLILIVVMMIQGYSPMRAGMWAIVSLCLISLLRKETRLSFVKFLGAIEQGIKNSISTIMACAGAGIITGAVIMTGLGTRFSRLAVDLSGGELLPLLLLIMVASIILGMGMPTVSAYVILATVAVGGLTQVGVPVIAAHLFVFYFGIFSGITPPVAITSYITAGIARGEPMRTSFQSMRIGIAGFLLPYMFIYNPTLLLEGSTPTIILGVGTATIGLVSFACFIQGYAVSATNLLQRITFLAAALLLVAFEPVTDGLGILLFLGVFMYQWIKNKMSFARSSQEGSGRNGRSERESSTG</sequence>
<feature type="transmembrane region" description="Helical" evidence="1">
    <location>
        <begin position="423"/>
        <end position="442"/>
    </location>
</feature>
<feature type="transmembrane region" description="Helical" evidence="1">
    <location>
        <begin position="40"/>
        <end position="59"/>
    </location>
</feature>
<name>A0ABW0YNG2_9BACI</name>
<protein>
    <submittedName>
        <fullName evidence="3">TRAP transporter permease</fullName>
    </submittedName>
</protein>
<dbReference type="PANTHER" id="PTHR43849">
    <property type="entry name" value="BLL3936 PROTEIN"/>
    <property type="match status" value="1"/>
</dbReference>
<feature type="transmembrane region" description="Helical" evidence="1">
    <location>
        <begin position="462"/>
        <end position="479"/>
    </location>
</feature>
<feature type="transmembrane region" description="Helical" evidence="1">
    <location>
        <begin position="121"/>
        <end position="141"/>
    </location>
</feature>
<feature type="transmembrane region" description="Helical" evidence="1">
    <location>
        <begin position="512"/>
        <end position="535"/>
    </location>
</feature>
<feature type="transmembrane region" description="Helical" evidence="1">
    <location>
        <begin position="320"/>
        <end position="340"/>
    </location>
</feature>
<feature type="transmembrane region" description="Helical" evidence="1">
    <location>
        <begin position="199"/>
        <end position="217"/>
    </location>
</feature>
<reference evidence="4" key="1">
    <citation type="journal article" date="2019" name="Int. J. Syst. Evol. Microbiol.">
        <title>The Global Catalogue of Microorganisms (GCM) 10K type strain sequencing project: providing services to taxonomists for standard genome sequencing and annotation.</title>
        <authorList>
            <consortium name="The Broad Institute Genomics Platform"/>
            <consortium name="The Broad Institute Genome Sequencing Center for Infectious Disease"/>
            <person name="Wu L."/>
            <person name="Ma J."/>
        </authorList>
    </citation>
    <scope>NUCLEOTIDE SEQUENCE [LARGE SCALE GENOMIC DNA]</scope>
    <source>
        <strain evidence="4">CECT 7184</strain>
    </source>
</reference>
<evidence type="ECO:0000313" key="4">
    <source>
        <dbReference type="Proteomes" id="UP001596142"/>
    </source>
</evidence>
<feature type="transmembrane region" description="Helical" evidence="1">
    <location>
        <begin position="575"/>
        <end position="596"/>
    </location>
</feature>
<evidence type="ECO:0000256" key="1">
    <source>
        <dbReference type="SAM" id="Phobius"/>
    </source>
</evidence>
<evidence type="ECO:0000259" key="2">
    <source>
        <dbReference type="Pfam" id="PF06808"/>
    </source>
</evidence>
<organism evidence="3 4">
    <name type="scientific">Thalassorhabdus alkalitolerans</name>
    <dbReference type="NCBI Taxonomy" id="2282697"/>
    <lineage>
        <taxon>Bacteria</taxon>
        <taxon>Bacillati</taxon>
        <taxon>Bacillota</taxon>
        <taxon>Bacilli</taxon>
        <taxon>Bacillales</taxon>
        <taxon>Bacillaceae</taxon>
        <taxon>Thalassorhabdus</taxon>
    </lineage>
</organism>
<keyword evidence="1" id="KW-0812">Transmembrane</keyword>